<dbReference type="Proteomes" id="UP000182306">
    <property type="component" value="Plasmid C"/>
</dbReference>
<gene>
    <name evidence="1" type="ORF">SAMCFNEI73_pC0474</name>
</gene>
<proteinExistence type="predicted"/>
<dbReference type="EMBL" id="CP013110">
    <property type="protein sequence ID" value="APG94195.1"/>
    <property type="molecule type" value="Genomic_DNA"/>
</dbReference>
<reference evidence="1 2" key="1">
    <citation type="submission" date="2015-10" db="EMBL/GenBank/DDBJ databases">
        <title>Genomic differences between typical nodule nitrogen-fixing rhizobial strains and those coming from bean seeds.</title>
        <authorList>
            <person name="Peralta H."/>
            <person name="Aguilar-Vera A."/>
            <person name="Diaz R."/>
            <person name="Mora Y."/>
            <person name="Martinez-Batallar G."/>
            <person name="Salazar E."/>
            <person name="Vargas-Lagunas C."/>
            <person name="Encarnacion S."/>
            <person name="Girard L."/>
            <person name="Mora J."/>
        </authorList>
    </citation>
    <scope>NUCLEOTIDE SEQUENCE [LARGE SCALE GENOMIC DNA]</scope>
    <source>
        <strain evidence="1 2">CFNEI 73</strain>
        <plasmid evidence="1 2">C</plasmid>
    </source>
</reference>
<keyword evidence="1" id="KW-0614">Plasmid</keyword>
<accession>A0A1L3LVR8</accession>
<dbReference type="AlphaFoldDB" id="A0A1L3LVR8"/>
<keyword evidence="2" id="KW-1185">Reference proteome</keyword>
<organism evidence="1 2">
    <name type="scientific">Sinorhizobium americanum</name>
    <dbReference type="NCBI Taxonomy" id="194963"/>
    <lineage>
        <taxon>Bacteria</taxon>
        <taxon>Pseudomonadati</taxon>
        <taxon>Pseudomonadota</taxon>
        <taxon>Alphaproteobacteria</taxon>
        <taxon>Hyphomicrobiales</taxon>
        <taxon>Rhizobiaceae</taxon>
        <taxon>Sinorhizobium/Ensifer group</taxon>
        <taxon>Sinorhizobium</taxon>
    </lineage>
</organism>
<evidence type="ECO:0000313" key="2">
    <source>
        <dbReference type="Proteomes" id="UP000182306"/>
    </source>
</evidence>
<name>A0A1L3LVR8_9HYPH</name>
<dbReference type="KEGG" id="same:SAMCFNEI73_pC0474"/>
<protein>
    <submittedName>
        <fullName evidence="1">Uncharacterized protein</fullName>
    </submittedName>
</protein>
<evidence type="ECO:0000313" key="1">
    <source>
        <dbReference type="EMBL" id="APG94195.1"/>
    </source>
</evidence>
<sequence>MPCAIAASEQIIPLPAAHMRQPHFLTEQSLNYAEIRNMRSDPLQK</sequence>
<geneLocation type="plasmid" evidence="1 2">
    <name>C</name>
</geneLocation>